<protein>
    <submittedName>
        <fullName evidence="1">Uncharacterized protein</fullName>
    </submittedName>
</protein>
<dbReference type="Proteomes" id="UP000233837">
    <property type="component" value="Unassembled WGS sequence"/>
</dbReference>
<evidence type="ECO:0000313" key="2">
    <source>
        <dbReference type="Proteomes" id="UP000233837"/>
    </source>
</evidence>
<name>A0A2I0W520_9ASPA</name>
<accession>A0A2I0W520</accession>
<organism evidence="1 2">
    <name type="scientific">Dendrobium catenatum</name>
    <dbReference type="NCBI Taxonomy" id="906689"/>
    <lineage>
        <taxon>Eukaryota</taxon>
        <taxon>Viridiplantae</taxon>
        <taxon>Streptophyta</taxon>
        <taxon>Embryophyta</taxon>
        <taxon>Tracheophyta</taxon>
        <taxon>Spermatophyta</taxon>
        <taxon>Magnoliopsida</taxon>
        <taxon>Liliopsida</taxon>
        <taxon>Asparagales</taxon>
        <taxon>Orchidaceae</taxon>
        <taxon>Epidendroideae</taxon>
        <taxon>Malaxideae</taxon>
        <taxon>Dendrobiinae</taxon>
        <taxon>Dendrobium</taxon>
    </lineage>
</organism>
<reference evidence="1 2" key="2">
    <citation type="journal article" date="2017" name="Nature">
        <title>The Apostasia genome and the evolution of orchids.</title>
        <authorList>
            <person name="Zhang G.Q."/>
            <person name="Liu K.W."/>
            <person name="Li Z."/>
            <person name="Lohaus R."/>
            <person name="Hsiao Y.Y."/>
            <person name="Niu S.C."/>
            <person name="Wang J.Y."/>
            <person name="Lin Y.C."/>
            <person name="Xu Q."/>
            <person name="Chen L.J."/>
            <person name="Yoshida K."/>
            <person name="Fujiwara S."/>
            <person name="Wang Z.W."/>
            <person name="Zhang Y.Q."/>
            <person name="Mitsuda N."/>
            <person name="Wang M."/>
            <person name="Liu G.H."/>
            <person name="Pecoraro L."/>
            <person name="Huang H.X."/>
            <person name="Xiao X.J."/>
            <person name="Lin M."/>
            <person name="Wu X.Y."/>
            <person name="Wu W.L."/>
            <person name="Chen Y.Y."/>
            <person name="Chang S.B."/>
            <person name="Sakamoto S."/>
            <person name="Ohme-Takagi M."/>
            <person name="Yagi M."/>
            <person name="Zeng S.J."/>
            <person name="Shen C.Y."/>
            <person name="Yeh C.M."/>
            <person name="Luo Y.B."/>
            <person name="Tsai W.C."/>
            <person name="Van de Peer Y."/>
            <person name="Liu Z.J."/>
        </authorList>
    </citation>
    <scope>NUCLEOTIDE SEQUENCE [LARGE SCALE GENOMIC DNA]</scope>
    <source>
        <tissue evidence="1">The whole plant</tissue>
    </source>
</reference>
<evidence type="ECO:0000313" key="1">
    <source>
        <dbReference type="EMBL" id="PKU70759.1"/>
    </source>
</evidence>
<keyword evidence="2" id="KW-1185">Reference proteome</keyword>
<sequence>MKGKRLTMMKIEGPAGRYSQEEKILVATLRILSRLREHRAKRGIRASGILKPLLGFAGSFKRCKLHRF</sequence>
<proteinExistence type="predicted"/>
<gene>
    <name evidence="1" type="ORF">MA16_Dca012512</name>
</gene>
<reference evidence="1 2" key="1">
    <citation type="journal article" date="2016" name="Sci. Rep.">
        <title>The Dendrobium catenatum Lindl. genome sequence provides insights into polysaccharide synthase, floral development and adaptive evolution.</title>
        <authorList>
            <person name="Zhang G.Q."/>
            <person name="Xu Q."/>
            <person name="Bian C."/>
            <person name="Tsai W.C."/>
            <person name="Yeh C.M."/>
            <person name="Liu K.W."/>
            <person name="Yoshida K."/>
            <person name="Zhang L.S."/>
            <person name="Chang S.B."/>
            <person name="Chen F."/>
            <person name="Shi Y."/>
            <person name="Su Y.Y."/>
            <person name="Zhang Y.Q."/>
            <person name="Chen L.J."/>
            <person name="Yin Y."/>
            <person name="Lin M."/>
            <person name="Huang H."/>
            <person name="Deng H."/>
            <person name="Wang Z.W."/>
            <person name="Zhu S.L."/>
            <person name="Zhao X."/>
            <person name="Deng C."/>
            <person name="Niu S.C."/>
            <person name="Huang J."/>
            <person name="Wang M."/>
            <person name="Liu G.H."/>
            <person name="Yang H.J."/>
            <person name="Xiao X.J."/>
            <person name="Hsiao Y.Y."/>
            <person name="Wu W.L."/>
            <person name="Chen Y.Y."/>
            <person name="Mitsuda N."/>
            <person name="Ohme-Takagi M."/>
            <person name="Luo Y.B."/>
            <person name="Van de Peer Y."/>
            <person name="Liu Z.J."/>
        </authorList>
    </citation>
    <scope>NUCLEOTIDE SEQUENCE [LARGE SCALE GENOMIC DNA]</scope>
    <source>
        <tissue evidence="1">The whole plant</tissue>
    </source>
</reference>
<dbReference type="EMBL" id="KZ502911">
    <property type="protein sequence ID" value="PKU70759.1"/>
    <property type="molecule type" value="Genomic_DNA"/>
</dbReference>
<dbReference type="AlphaFoldDB" id="A0A2I0W520"/>